<sequence length="385" mass="39756">MMKLRKTLALMFALFLLVGSMPQSSLAATKRRIAILPFEYGSVSGVVGTYDVGKGIVSLLITKLVNDGTYSVVDRQMLDSILKEQNLSVSDRADPATACKIGKILSVDAIIVGTVTQFGYETKSSSASLPTGYIPSIPYVGGIGGFIGTVRSSKSKVKVAVDARVIDVNTTEILAAVHGTGESKRSSTGAFGVDVDSSDFATSIAGEATLQAVEDMGGQIIAAAAKIPDNQSIAAQNVEGKIADVTGNSITLNVGKINGLAVGDNLAVERPFKTITDPDTGKVIKQIKNTVAVITLDSVDKESSTGNIVKGSGVRVGDSVKKVSMEVSAIVVSPVGGASEPAGMSRSMSATGTIINNAAKQVINDAANHAVNSATKLLNKTNKPH</sequence>
<evidence type="ECO:0000256" key="1">
    <source>
        <dbReference type="ARBA" id="ARBA00022475"/>
    </source>
</evidence>
<keyword evidence="3" id="KW-0472">Membrane</keyword>
<keyword evidence="2 6" id="KW-0732">Signal</keyword>
<protein>
    <recommendedName>
        <fullName evidence="7">Flagellar assembly protein T C-terminal domain-containing protein</fullName>
    </recommendedName>
</protein>
<dbReference type="Proteomes" id="UP000664277">
    <property type="component" value="Unassembled WGS sequence"/>
</dbReference>
<dbReference type="InterPro" id="IPR032388">
    <property type="entry name" value="FlgT_C"/>
</dbReference>
<proteinExistence type="predicted"/>
<dbReference type="PANTHER" id="PTHR41164">
    <property type="entry name" value="CURLI PRODUCTION ASSEMBLY/TRANSPORT COMPONENT CSGG"/>
    <property type="match status" value="1"/>
</dbReference>
<feature type="domain" description="Flagellar assembly protein T C-terminal" evidence="7">
    <location>
        <begin position="247"/>
        <end position="312"/>
    </location>
</feature>
<dbReference type="AlphaFoldDB" id="A0A8J7TMF3"/>
<reference evidence="8" key="1">
    <citation type="submission" date="2021-02" db="EMBL/GenBank/DDBJ databases">
        <title>Genome-Resolved Metagenomics of a Microbial Community Performing Photosynthetic Biological Nutrient Removal.</title>
        <authorList>
            <person name="Mcdaniel E.A."/>
        </authorList>
    </citation>
    <scope>NUCLEOTIDE SEQUENCE</scope>
    <source>
        <strain evidence="8">UWPOB_OBS1</strain>
    </source>
</reference>
<evidence type="ECO:0000256" key="6">
    <source>
        <dbReference type="SAM" id="SignalP"/>
    </source>
</evidence>
<evidence type="ECO:0000259" key="7">
    <source>
        <dbReference type="Pfam" id="PF16538"/>
    </source>
</evidence>
<name>A0A8J7TMF3_9BACT</name>
<dbReference type="GO" id="GO:0030288">
    <property type="term" value="C:outer membrane-bounded periplasmic space"/>
    <property type="evidence" value="ECO:0007669"/>
    <property type="project" value="InterPro"/>
</dbReference>
<keyword evidence="5" id="KW-0449">Lipoprotein</keyword>
<feature type="signal peptide" evidence="6">
    <location>
        <begin position="1"/>
        <end position="27"/>
    </location>
</feature>
<evidence type="ECO:0000313" key="9">
    <source>
        <dbReference type="Proteomes" id="UP000664277"/>
    </source>
</evidence>
<dbReference type="Gene3D" id="3.40.50.10610">
    <property type="entry name" value="ABC-type transport auxiliary lipoprotein component"/>
    <property type="match status" value="1"/>
</dbReference>
<gene>
    <name evidence="8" type="ORF">J0M35_14935</name>
</gene>
<dbReference type="EMBL" id="JAFLCK010000023">
    <property type="protein sequence ID" value="MBN8661659.1"/>
    <property type="molecule type" value="Genomic_DNA"/>
</dbReference>
<evidence type="ECO:0000313" key="8">
    <source>
        <dbReference type="EMBL" id="MBN8661659.1"/>
    </source>
</evidence>
<evidence type="ECO:0000256" key="3">
    <source>
        <dbReference type="ARBA" id="ARBA00023136"/>
    </source>
</evidence>
<dbReference type="InterPro" id="IPR005534">
    <property type="entry name" value="Curli_assmbl/transp-comp_CsgG"/>
</dbReference>
<dbReference type="Pfam" id="PF16538">
    <property type="entry name" value="FlgT_C"/>
    <property type="match status" value="1"/>
</dbReference>
<evidence type="ECO:0000256" key="5">
    <source>
        <dbReference type="ARBA" id="ARBA00023288"/>
    </source>
</evidence>
<organism evidence="8 9">
    <name type="scientific">Candidatus Obscuribacter phosphatis</name>
    <dbReference type="NCBI Taxonomy" id="1906157"/>
    <lineage>
        <taxon>Bacteria</taxon>
        <taxon>Bacillati</taxon>
        <taxon>Candidatus Melainabacteria</taxon>
        <taxon>Candidatus Obscuribacterales</taxon>
        <taxon>Candidatus Obscuribacteraceae</taxon>
        <taxon>Candidatus Obscuribacter</taxon>
    </lineage>
</organism>
<accession>A0A8J7TMF3</accession>
<comment type="caution">
    <text evidence="8">The sequence shown here is derived from an EMBL/GenBank/DDBJ whole genome shotgun (WGS) entry which is preliminary data.</text>
</comment>
<evidence type="ECO:0000256" key="4">
    <source>
        <dbReference type="ARBA" id="ARBA00023139"/>
    </source>
</evidence>
<keyword evidence="1" id="KW-1003">Cell membrane</keyword>
<dbReference type="PANTHER" id="PTHR41164:SF1">
    <property type="entry name" value="CURLI PRODUCTION ASSEMBLY_TRANSPORT COMPONENT CSGG"/>
    <property type="match status" value="1"/>
</dbReference>
<evidence type="ECO:0000256" key="2">
    <source>
        <dbReference type="ARBA" id="ARBA00022729"/>
    </source>
</evidence>
<feature type="chain" id="PRO_5035283340" description="Flagellar assembly protein T C-terminal domain-containing protein" evidence="6">
    <location>
        <begin position="28"/>
        <end position="385"/>
    </location>
</feature>
<dbReference type="Pfam" id="PF03783">
    <property type="entry name" value="CsgG"/>
    <property type="match status" value="1"/>
</dbReference>
<dbReference type="InterPro" id="IPR038165">
    <property type="entry name" value="FlgT_C_sf"/>
</dbReference>
<dbReference type="Gene3D" id="2.40.10.410">
    <property type="entry name" value="FlgT, C-terminal domain"/>
    <property type="match status" value="1"/>
</dbReference>
<keyword evidence="4" id="KW-0564">Palmitate</keyword>